<comment type="caution">
    <text evidence="3">The sequence shown here is derived from an EMBL/GenBank/DDBJ whole genome shotgun (WGS) entry which is preliminary data.</text>
</comment>
<dbReference type="InterPro" id="IPR009061">
    <property type="entry name" value="DNA-bd_dom_put_sf"/>
</dbReference>
<evidence type="ECO:0000313" key="5">
    <source>
        <dbReference type="Proteomes" id="UP001209486"/>
    </source>
</evidence>
<evidence type="ECO:0000259" key="1">
    <source>
        <dbReference type="Pfam" id="PF12728"/>
    </source>
</evidence>
<organism evidence="3 4">
    <name type="scientific">Mobiluncus mulieris</name>
    <dbReference type="NCBI Taxonomy" id="2052"/>
    <lineage>
        <taxon>Bacteria</taxon>
        <taxon>Bacillati</taxon>
        <taxon>Actinomycetota</taxon>
        <taxon>Actinomycetes</taxon>
        <taxon>Actinomycetales</taxon>
        <taxon>Actinomycetaceae</taxon>
        <taxon>Mobiluncus</taxon>
    </lineage>
</organism>
<evidence type="ECO:0000313" key="4">
    <source>
        <dbReference type="Proteomes" id="UP000582487"/>
    </source>
</evidence>
<dbReference type="EMBL" id="VSZY01000011">
    <property type="protein sequence ID" value="MCU9969231.1"/>
    <property type="molecule type" value="Genomic_DNA"/>
</dbReference>
<dbReference type="EMBL" id="JABCUV010000001">
    <property type="protein sequence ID" value="NMW92358.1"/>
    <property type="molecule type" value="Genomic_DNA"/>
</dbReference>
<evidence type="ECO:0000313" key="3">
    <source>
        <dbReference type="EMBL" id="NMW92358.1"/>
    </source>
</evidence>
<reference evidence="2 5" key="1">
    <citation type="submission" date="2019-08" db="EMBL/GenBank/DDBJ databases">
        <title>Comparison of rpoB and gyrB Sequences from Mobiluncus Species and Development of a Multiplex PCR Method for Clinical Detection of Mobiluncus curtisii and Mobiluncus mulieris.</title>
        <authorList>
            <person name="Yang L."/>
            <person name="Shen Y."/>
            <person name="Xu G."/>
            <person name="Shu L.-B."/>
            <person name="Hu J."/>
            <person name="Zhang R."/>
            <person name="Wang Y."/>
            <person name="Zhou H.-W."/>
            <person name="Zhang X."/>
        </authorList>
    </citation>
    <scope>NUCLEOTIDE SEQUENCE [LARGE SCALE GENOMIC DNA]</scope>
    <source>
        <strain evidence="2 5">M26</strain>
    </source>
</reference>
<dbReference type="Proteomes" id="UP001209486">
    <property type="component" value="Unassembled WGS sequence"/>
</dbReference>
<gene>
    <name evidence="2" type="ORF">FYZ43_07450</name>
    <name evidence="3" type="ORF">HHJ74_01320</name>
</gene>
<accession>A0A7Y0TW07</accession>
<dbReference type="Gene3D" id="1.10.10.10">
    <property type="entry name" value="Winged helix-like DNA-binding domain superfamily/Winged helix DNA-binding domain"/>
    <property type="match status" value="1"/>
</dbReference>
<feature type="domain" description="Helix-turn-helix" evidence="1">
    <location>
        <begin position="6"/>
        <end position="55"/>
    </location>
</feature>
<dbReference type="AlphaFoldDB" id="A0A7Y0TW07"/>
<dbReference type="Pfam" id="PF12728">
    <property type="entry name" value="HTH_17"/>
    <property type="match status" value="1"/>
</dbReference>
<dbReference type="InterPro" id="IPR041657">
    <property type="entry name" value="HTH_17"/>
</dbReference>
<name>A0A7Y0TW07_9ACTO</name>
<dbReference type="InterPro" id="IPR036388">
    <property type="entry name" value="WH-like_DNA-bd_sf"/>
</dbReference>
<evidence type="ECO:0000313" key="2">
    <source>
        <dbReference type="EMBL" id="MCU9969231.1"/>
    </source>
</evidence>
<dbReference type="RefSeq" id="WP_004015797.1">
    <property type="nucleotide sequence ID" value="NZ_CAMUNX010000008.1"/>
</dbReference>
<protein>
    <submittedName>
        <fullName evidence="3">Helix-turn-helix domain-containing protein</fullName>
    </submittedName>
</protein>
<dbReference type="SUPFAM" id="SSF46955">
    <property type="entry name" value="Putative DNA-binding domain"/>
    <property type="match status" value="1"/>
</dbReference>
<sequence>MDTELMGSEECAKMLGVQVATLQQWRTRHTGPPWAKVGAKVIYLRKNVMEWLEKGGDKE</sequence>
<reference evidence="3 4" key="2">
    <citation type="submission" date="2020-04" db="EMBL/GenBank/DDBJ databases">
        <title>Antimicrobial susceptibility and clonality of vaginal-derived multi-drug resistant Mobiluncus isolates in China.</title>
        <authorList>
            <person name="Zhang X."/>
        </authorList>
    </citation>
    <scope>NUCLEOTIDE SEQUENCE [LARGE SCALE GENOMIC DNA]</scope>
    <source>
        <strain evidence="3 4">7</strain>
    </source>
</reference>
<proteinExistence type="predicted"/>
<dbReference type="Proteomes" id="UP000582487">
    <property type="component" value="Unassembled WGS sequence"/>
</dbReference>